<name>A0AB34JVX0_PRYPA</name>
<organism evidence="2 3">
    <name type="scientific">Prymnesium parvum</name>
    <name type="common">Toxic golden alga</name>
    <dbReference type="NCBI Taxonomy" id="97485"/>
    <lineage>
        <taxon>Eukaryota</taxon>
        <taxon>Haptista</taxon>
        <taxon>Haptophyta</taxon>
        <taxon>Prymnesiophyceae</taxon>
        <taxon>Prymnesiales</taxon>
        <taxon>Prymnesiaceae</taxon>
        <taxon>Prymnesium</taxon>
    </lineage>
</organism>
<dbReference type="Proteomes" id="UP001515480">
    <property type="component" value="Unassembled WGS sequence"/>
</dbReference>
<evidence type="ECO:0000256" key="1">
    <source>
        <dbReference type="SAM" id="MobiDB-lite"/>
    </source>
</evidence>
<dbReference type="AlphaFoldDB" id="A0AB34JVX0"/>
<keyword evidence="3" id="KW-1185">Reference proteome</keyword>
<evidence type="ECO:0000313" key="3">
    <source>
        <dbReference type="Proteomes" id="UP001515480"/>
    </source>
</evidence>
<sequence length="168" mass="17796">MLRATSASSSPPPAPYHRPCAPTVTLRSQWDGDTPGFIVDVEIPDWLPDSHVRISMLGIKQVVDCYHANGFTPSTALGSFMVLLGTNPSGASAEGGTLSCKIDGRFNASATAVRYVGSRCFANPPPPPVTFSPCSDASFAWPSSGGSLRLMFGKLLMKSCQHSSANQY</sequence>
<proteinExistence type="predicted"/>
<protein>
    <submittedName>
        <fullName evidence="2">Uncharacterized protein</fullName>
    </submittedName>
</protein>
<feature type="region of interest" description="Disordered" evidence="1">
    <location>
        <begin position="1"/>
        <end position="20"/>
    </location>
</feature>
<dbReference type="EMBL" id="JBGBPQ010000004">
    <property type="protein sequence ID" value="KAL1525148.1"/>
    <property type="molecule type" value="Genomic_DNA"/>
</dbReference>
<comment type="caution">
    <text evidence="2">The sequence shown here is derived from an EMBL/GenBank/DDBJ whole genome shotgun (WGS) entry which is preliminary data.</text>
</comment>
<evidence type="ECO:0000313" key="2">
    <source>
        <dbReference type="EMBL" id="KAL1525148.1"/>
    </source>
</evidence>
<gene>
    <name evidence="2" type="ORF">AB1Y20_020019</name>
</gene>
<accession>A0AB34JVX0</accession>
<reference evidence="2 3" key="1">
    <citation type="journal article" date="2024" name="Science">
        <title>Giant polyketide synthase enzymes in the biosynthesis of giant marine polyether toxins.</title>
        <authorList>
            <person name="Fallon T.R."/>
            <person name="Shende V.V."/>
            <person name="Wierzbicki I.H."/>
            <person name="Pendleton A.L."/>
            <person name="Watervoot N.F."/>
            <person name="Auber R.P."/>
            <person name="Gonzalez D.J."/>
            <person name="Wisecaver J.H."/>
            <person name="Moore B.S."/>
        </authorList>
    </citation>
    <scope>NUCLEOTIDE SEQUENCE [LARGE SCALE GENOMIC DNA]</scope>
    <source>
        <strain evidence="2 3">12B1</strain>
    </source>
</reference>